<dbReference type="RefSeq" id="WP_215532854.1">
    <property type="nucleotide sequence ID" value="NZ_AP023321.1"/>
</dbReference>
<proteinExistence type="predicted"/>
<dbReference type="EMBL" id="AP023321">
    <property type="protein sequence ID" value="BCI60716.1"/>
    <property type="molecule type" value="Genomic_DNA"/>
</dbReference>
<organism evidence="1 2">
    <name type="scientific">Solibaculum mannosilyticum</name>
    <dbReference type="NCBI Taxonomy" id="2780922"/>
    <lineage>
        <taxon>Bacteria</taxon>
        <taxon>Bacillati</taxon>
        <taxon>Bacillota</taxon>
        <taxon>Clostridia</taxon>
        <taxon>Eubacteriales</taxon>
        <taxon>Oscillospiraceae</taxon>
        <taxon>Solibaculum</taxon>
    </lineage>
</organism>
<keyword evidence="2" id="KW-1185">Reference proteome</keyword>
<gene>
    <name evidence="1" type="ORF">C12CBH8_13550</name>
</gene>
<reference evidence="2" key="1">
    <citation type="submission" date="2020-07" db="EMBL/GenBank/DDBJ databases">
        <title>Complete genome sequencing of Clostridia bacterium strain 12CBH8.</title>
        <authorList>
            <person name="Sakamoto M."/>
            <person name="Murakami T."/>
            <person name="Mori H."/>
        </authorList>
    </citation>
    <scope>NUCLEOTIDE SEQUENCE [LARGE SCALE GENOMIC DNA]</scope>
    <source>
        <strain evidence="2">12CBH8</strain>
    </source>
</reference>
<evidence type="ECO:0008006" key="3">
    <source>
        <dbReference type="Google" id="ProtNLM"/>
    </source>
</evidence>
<evidence type="ECO:0000313" key="1">
    <source>
        <dbReference type="EMBL" id="BCI60716.1"/>
    </source>
</evidence>
<dbReference type="AlphaFoldDB" id="A0A7I8D1T5"/>
<dbReference type="Proteomes" id="UP000593890">
    <property type="component" value="Chromosome"/>
</dbReference>
<dbReference type="KEGG" id="sman:C12CBH8_13550"/>
<name>A0A7I8D1T5_9FIRM</name>
<accession>A0A7I8D1T5</accession>
<evidence type="ECO:0000313" key="2">
    <source>
        <dbReference type="Proteomes" id="UP000593890"/>
    </source>
</evidence>
<sequence length="131" mass="14437">MSVYDDVLAAVISLAEETKPYASIVIGAVPPADGISIAWTDGFPLSVFRNKNAVMDMTASLNGKHTDYSVVSDALGCIHEALSRRKQYPESEKWQIIDISTKKAPHPISEEQTDQCLYGSSLRVKFYLRGD</sequence>
<protein>
    <recommendedName>
        <fullName evidence="3">DUF3168 domain-containing protein</fullName>
    </recommendedName>
</protein>